<proteinExistence type="predicted"/>
<dbReference type="AlphaFoldDB" id="A0A0H2S2Q5"/>
<evidence type="ECO:0000313" key="1">
    <source>
        <dbReference type="EMBL" id="KLO18147.1"/>
    </source>
</evidence>
<organism evidence="1 2">
    <name type="scientific">Schizopora paradoxa</name>
    <dbReference type="NCBI Taxonomy" id="27342"/>
    <lineage>
        <taxon>Eukaryota</taxon>
        <taxon>Fungi</taxon>
        <taxon>Dikarya</taxon>
        <taxon>Basidiomycota</taxon>
        <taxon>Agaricomycotina</taxon>
        <taxon>Agaricomycetes</taxon>
        <taxon>Hymenochaetales</taxon>
        <taxon>Schizoporaceae</taxon>
        <taxon>Schizopora</taxon>
    </lineage>
</organism>
<keyword evidence="2" id="KW-1185">Reference proteome</keyword>
<evidence type="ECO:0000313" key="2">
    <source>
        <dbReference type="Proteomes" id="UP000053477"/>
    </source>
</evidence>
<dbReference type="EMBL" id="KQ085897">
    <property type="protein sequence ID" value="KLO18147.1"/>
    <property type="molecule type" value="Genomic_DNA"/>
</dbReference>
<dbReference type="OrthoDB" id="2852593at2759"/>
<accession>A0A0H2S2Q5</accession>
<name>A0A0H2S2Q5_9AGAM</name>
<sequence length="479" mass="53629">MQLEVLSRAVERKQQDINTFTKDKSDSITRANDQFAHLPLPTLPNEILSQIFSRLYWADTIEDSETSTLKRLADDSGTAESWKCFIQSCIPTAVTTGGAFRMLHSSKDQLIRDHVGPQPNVLSISRLLAEGCENILRNPSTVIFTTILDSQELEMISHLPWHNLFVSTKTTSVTSPEEILHSFVQSLGAKLAELDLLTVYPLRDDMAEPFPSFGNIELSLGRQFASTIHKAQLRLNTLHTFLPLLENIVDLELTISSRIDSPIGVEALLKLLASIPDTLESFTLKDFEGYPGVTIVATHSNLIHSPVAPTIAANRILFPRLNRLNIASFPECIVRDILSTINCTVIRHLCLTFRSCICFDEVVPDYVSATMLHNLMPGLRHIELQSDSQARNTQFYTELSIKHEALGWLLPALNSIVLGNGNRMSYFKKRPPAMTALAKLVSSRLSSDANIIRSVRVRDIELLPEDINTLRLLVPEFVH</sequence>
<protein>
    <submittedName>
        <fullName evidence="1">Uncharacterized protein</fullName>
    </submittedName>
</protein>
<dbReference type="Proteomes" id="UP000053477">
    <property type="component" value="Unassembled WGS sequence"/>
</dbReference>
<reference evidence="1 2" key="1">
    <citation type="submission" date="2015-04" db="EMBL/GenBank/DDBJ databases">
        <title>Complete genome sequence of Schizopora paradoxa KUC8140, a cosmopolitan wood degrader in East Asia.</title>
        <authorList>
            <consortium name="DOE Joint Genome Institute"/>
            <person name="Min B."/>
            <person name="Park H."/>
            <person name="Jang Y."/>
            <person name="Kim J.-J."/>
            <person name="Kim K.H."/>
            <person name="Pangilinan J."/>
            <person name="Lipzen A."/>
            <person name="Riley R."/>
            <person name="Grigoriev I.V."/>
            <person name="Spatafora J.W."/>
            <person name="Choi I.-G."/>
        </authorList>
    </citation>
    <scope>NUCLEOTIDE SEQUENCE [LARGE SCALE GENOMIC DNA]</scope>
    <source>
        <strain evidence="1 2">KUC8140</strain>
    </source>
</reference>
<gene>
    <name evidence="1" type="ORF">SCHPADRAFT_936413</name>
</gene>
<dbReference type="InParanoid" id="A0A0H2S2Q5"/>